<sequence length="84" mass="9283">MDDLVHHLVSITGIGACLLYGMSGAELVATLWVTEISTPFLHLRELVKEFGFRDTDLNLVVDILFATLFSFGRMVGGPYVTYST</sequence>
<comment type="subcellular location">
    <subcellularLocation>
        <location evidence="1">Membrane</location>
        <topology evidence="1">Multi-pass membrane protein</topology>
    </subcellularLocation>
</comment>
<dbReference type="OrthoDB" id="506011at2759"/>
<dbReference type="InterPro" id="IPR006634">
    <property type="entry name" value="TLC-dom"/>
</dbReference>
<keyword evidence="2 5" id="KW-0812">Transmembrane</keyword>
<comment type="caution">
    <text evidence="7">The sequence shown here is derived from an EMBL/GenBank/DDBJ whole genome shotgun (WGS) entry which is preliminary data.</text>
</comment>
<evidence type="ECO:0000256" key="5">
    <source>
        <dbReference type="PROSITE-ProRule" id="PRU00205"/>
    </source>
</evidence>
<dbReference type="PANTHER" id="PTHR31898">
    <property type="entry name" value="TRANSMEMBRANE PROTEIN 136"/>
    <property type="match status" value="1"/>
</dbReference>
<evidence type="ECO:0000256" key="4">
    <source>
        <dbReference type="ARBA" id="ARBA00023136"/>
    </source>
</evidence>
<dbReference type="GO" id="GO:0016020">
    <property type="term" value="C:membrane"/>
    <property type="evidence" value="ECO:0007669"/>
    <property type="project" value="UniProtKB-SubCell"/>
</dbReference>
<keyword evidence="4 5" id="KW-0472">Membrane</keyword>
<gene>
    <name evidence="7" type="ORF">J5N97_021965</name>
</gene>
<accession>A0A9D5C9I2</accession>
<name>A0A9D5C9I2_9LILI</name>
<protein>
    <recommendedName>
        <fullName evidence="6">TLC domain-containing protein</fullName>
    </recommendedName>
</protein>
<evidence type="ECO:0000259" key="6">
    <source>
        <dbReference type="PROSITE" id="PS50922"/>
    </source>
</evidence>
<proteinExistence type="predicted"/>
<evidence type="ECO:0000256" key="2">
    <source>
        <dbReference type="ARBA" id="ARBA00022692"/>
    </source>
</evidence>
<evidence type="ECO:0000256" key="1">
    <source>
        <dbReference type="ARBA" id="ARBA00004141"/>
    </source>
</evidence>
<dbReference type="AlphaFoldDB" id="A0A9D5C9I2"/>
<reference evidence="7" key="1">
    <citation type="submission" date="2021-03" db="EMBL/GenBank/DDBJ databases">
        <authorList>
            <person name="Li Z."/>
            <person name="Yang C."/>
        </authorList>
    </citation>
    <scope>NUCLEOTIDE SEQUENCE</scope>
    <source>
        <strain evidence="7">Dzin_1.0</strain>
        <tissue evidence="7">Leaf</tissue>
    </source>
</reference>
<organism evidence="7 8">
    <name type="scientific">Dioscorea zingiberensis</name>
    <dbReference type="NCBI Taxonomy" id="325984"/>
    <lineage>
        <taxon>Eukaryota</taxon>
        <taxon>Viridiplantae</taxon>
        <taxon>Streptophyta</taxon>
        <taxon>Embryophyta</taxon>
        <taxon>Tracheophyta</taxon>
        <taxon>Spermatophyta</taxon>
        <taxon>Magnoliopsida</taxon>
        <taxon>Liliopsida</taxon>
        <taxon>Dioscoreales</taxon>
        <taxon>Dioscoreaceae</taxon>
        <taxon>Dioscorea</taxon>
    </lineage>
</organism>
<dbReference type="EMBL" id="JAGGNH010000006">
    <property type="protein sequence ID" value="KAJ0969088.1"/>
    <property type="molecule type" value="Genomic_DNA"/>
</dbReference>
<dbReference type="PROSITE" id="PS50922">
    <property type="entry name" value="TLC"/>
    <property type="match status" value="1"/>
</dbReference>
<evidence type="ECO:0000313" key="7">
    <source>
        <dbReference type="EMBL" id="KAJ0969088.1"/>
    </source>
</evidence>
<evidence type="ECO:0000256" key="3">
    <source>
        <dbReference type="ARBA" id="ARBA00022989"/>
    </source>
</evidence>
<keyword evidence="3" id="KW-1133">Transmembrane helix</keyword>
<dbReference type="Proteomes" id="UP001085076">
    <property type="component" value="Miscellaneous, Linkage group lg06"/>
</dbReference>
<reference evidence="7" key="2">
    <citation type="journal article" date="2022" name="Hortic Res">
        <title>The genome of Dioscorea zingiberensis sheds light on the biosynthesis, origin and evolution of the medicinally important diosgenin saponins.</title>
        <authorList>
            <person name="Li Y."/>
            <person name="Tan C."/>
            <person name="Li Z."/>
            <person name="Guo J."/>
            <person name="Li S."/>
            <person name="Chen X."/>
            <person name="Wang C."/>
            <person name="Dai X."/>
            <person name="Yang H."/>
            <person name="Song W."/>
            <person name="Hou L."/>
            <person name="Xu J."/>
            <person name="Tong Z."/>
            <person name="Xu A."/>
            <person name="Yuan X."/>
            <person name="Wang W."/>
            <person name="Yang Q."/>
            <person name="Chen L."/>
            <person name="Sun Z."/>
            <person name="Wang K."/>
            <person name="Pan B."/>
            <person name="Chen J."/>
            <person name="Bao Y."/>
            <person name="Liu F."/>
            <person name="Qi X."/>
            <person name="Gang D.R."/>
            <person name="Wen J."/>
            <person name="Li J."/>
        </authorList>
    </citation>
    <scope>NUCLEOTIDE SEQUENCE</scope>
    <source>
        <strain evidence="7">Dzin_1.0</strain>
    </source>
</reference>
<evidence type="ECO:0000313" key="8">
    <source>
        <dbReference type="Proteomes" id="UP001085076"/>
    </source>
</evidence>
<dbReference type="InterPro" id="IPR042512">
    <property type="entry name" value="TLCD5"/>
</dbReference>
<dbReference type="Pfam" id="PF03798">
    <property type="entry name" value="TRAM_LAG1_CLN8"/>
    <property type="match status" value="1"/>
</dbReference>
<dbReference type="PANTHER" id="PTHR31898:SF1">
    <property type="entry name" value="TLC DOMAIN-CONTAINING PROTEIN 5"/>
    <property type="match status" value="1"/>
</dbReference>
<keyword evidence="8" id="KW-1185">Reference proteome</keyword>
<feature type="domain" description="TLC" evidence="6">
    <location>
        <begin position="1"/>
        <end position="84"/>
    </location>
</feature>